<keyword evidence="1" id="KW-0472">Membrane</keyword>
<organism evidence="2 3">
    <name type="scientific">Microbacterium aquilitoris</name>
    <dbReference type="NCBI Taxonomy" id="3067307"/>
    <lineage>
        <taxon>Bacteria</taxon>
        <taxon>Bacillati</taxon>
        <taxon>Actinomycetota</taxon>
        <taxon>Actinomycetes</taxon>
        <taxon>Micrococcales</taxon>
        <taxon>Microbacteriaceae</taxon>
        <taxon>Microbacterium</taxon>
    </lineage>
</organism>
<protein>
    <recommendedName>
        <fullName evidence="4">YcxB-like protein domain-containing protein</fullName>
    </recommendedName>
</protein>
<feature type="transmembrane region" description="Helical" evidence="1">
    <location>
        <begin position="37"/>
        <end position="55"/>
    </location>
</feature>
<dbReference type="RefSeq" id="WP_116227500.1">
    <property type="nucleotide sequence ID" value="NZ_JAUZVT010000003.1"/>
</dbReference>
<proteinExistence type="predicted"/>
<keyword evidence="1" id="KW-1133">Transmembrane helix</keyword>
<keyword evidence="3" id="KW-1185">Reference proteome</keyword>
<evidence type="ECO:0000256" key="1">
    <source>
        <dbReference type="SAM" id="Phobius"/>
    </source>
</evidence>
<evidence type="ECO:0000313" key="3">
    <source>
        <dbReference type="Proteomes" id="UP001262835"/>
    </source>
</evidence>
<keyword evidence="1" id="KW-0812">Transmembrane</keyword>
<dbReference type="EMBL" id="JAUZVT010000003">
    <property type="protein sequence ID" value="MDT3331704.1"/>
    <property type="molecule type" value="Genomic_DNA"/>
</dbReference>
<evidence type="ECO:0000313" key="2">
    <source>
        <dbReference type="EMBL" id="MDT3331704.1"/>
    </source>
</evidence>
<comment type="caution">
    <text evidence="2">The sequence shown here is derived from an EMBL/GenBank/DDBJ whole genome shotgun (WGS) entry which is preliminary data.</text>
</comment>
<gene>
    <name evidence="2" type="ORF">Q9S78_13620</name>
</gene>
<reference evidence="2 3" key="1">
    <citation type="submission" date="2023-08" db="EMBL/GenBank/DDBJ databases">
        <title>Microbacterium aquilitoris sp. nov. and Microbacterium gwkjibeachense sp. nov., isolated from beach.</title>
        <authorList>
            <person name="Lee S.D."/>
            <person name="Yang H."/>
            <person name="Kim I."/>
        </authorList>
    </citation>
    <scope>NUCLEOTIDE SEQUENCE [LARGE SCALE GENOMIC DNA]</scope>
    <source>
        <strain evidence="2 3">KSW-18</strain>
    </source>
</reference>
<name>A0ABU3GLX7_9MICO</name>
<evidence type="ECO:0008006" key="4">
    <source>
        <dbReference type="Google" id="ProtNLM"/>
    </source>
</evidence>
<accession>A0ABU3GLX7</accession>
<dbReference type="Proteomes" id="UP001262835">
    <property type="component" value="Unassembled WGS sequence"/>
</dbReference>
<sequence>MADAGVQETVTGKSMVVDHGLAGRLARDHQQKKQTGLWIAGTAMVLLYGLGMFALNGNVRSLVMAGFWGVLIAIGFVAIRHLGTQKLTRVVEGLYPTGDRLTVTVTDAGLTVTTSTMSLTVAASAFWRISTAPHSVMVRIHGLIGPAMILPREVVDDADIARLRAAAPRIRRG</sequence>
<feature type="transmembrane region" description="Helical" evidence="1">
    <location>
        <begin position="61"/>
        <end position="79"/>
    </location>
</feature>